<proteinExistence type="predicted"/>
<sequence>MTTVRILVNKAWSGRPKPNMVRVGRCVLVHRSASGWRHMSVSPKKTATKMCSHPEHWDFNAKKAFSAEAIELDFDAKKVDHSEAYGLETIVAVTYQPSAAAKKFAEAVGAELDAIIAAAPALRSPIIGEVSYAAPHSAEVEA</sequence>
<name>A0A0G1T2Y4_9BACT</name>
<evidence type="ECO:0000313" key="1">
    <source>
        <dbReference type="EMBL" id="KKU76119.1"/>
    </source>
</evidence>
<reference evidence="1 2" key="1">
    <citation type="journal article" date="2015" name="Nature">
        <title>rRNA introns, odd ribosomes, and small enigmatic genomes across a large radiation of phyla.</title>
        <authorList>
            <person name="Brown C.T."/>
            <person name="Hug L.A."/>
            <person name="Thomas B.C."/>
            <person name="Sharon I."/>
            <person name="Castelle C.J."/>
            <person name="Singh A."/>
            <person name="Wilkins M.J."/>
            <person name="Williams K.H."/>
            <person name="Banfield J.F."/>
        </authorList>
    </citation>
    <scope>NUCLEOTIDE SEQUENCE [LARGE SCALE GENOMIC DNA]</scope>
</reference>
<dbReference type="EMBL" id="LCOK01000032">
    <property type="protein sequence ID" value="KKU76119.1"/>
    <property type="molecule type" value="Genomic_DNA"/>
</dbReference>
<gene>
    <name evidence="1" type="ORF">UY02_C0032G0005</name>
</gene>
<organism evidence="1 2">
    <name type="scientific">Candidatus Giovannonibacteria bacterium GW2011_GWB1_47_6b</name>
    <dbReference type="NCBI Taxonomy" id="1618655"/>
    <lineage>
        <taxon>Bacteria</taxon>
        <taxon>Candidatus Giovannoniibacteriota</taxon>
    </lineage>
</organism>
<accession>A0A0G1T2Y4</accession>
<evidence type="ECO:0000313" key="2">
    <source>
        <dbReference type="Proteomes" id="UP000034682"/>
    </source>
</evidence>
<dbReference type="Proteomes" id="UP000034682">
    <property type="component" value="Unassembled WGS sequence"/>
</dbReference>
<comment type="caution">
    <text evidence="1">The sequence shown here is derived from an EMBL/GenBank/DDBJ whole genome shotgun (WGS) entry which is preliminary data.</text>
</comment>
<dbReference type="AlphaFoldDB" id="A0A0G1T2Y4"/>
<protein>
    <submittedName>
        <fullName evidence="1">Uncharacterized protein</fullName>
    </submittedName>
</protein>